<dbReference type="AlphaFoldDB" id="A0A9P6FXB2"/>
<dbReference type="Proteomes" id="UP000780801">
    <property type="component" value="Unassembled WGS sequence"/>
</dbReference>
<protein>
    <submittedName>
        <fullName evidence="3">Uncharacterized protein</fullName>
    </submittedName>
</protein>
<keyword evidence="4" id="KW-1185">Reference proteome</keyword>
<keyword evidence="2" id="KW-1133">Transmembrane helix</keyword>
<evidence type="ECO:0000256" key="2">
    <source>
        <dbReference type="SAM" id="Phobius"/>
    </source>
</evidence>
<sequence>MGNPIVRLTVMTINPSGSPPQDTKTFSTNIGNICEIHKTELITGYYNSKFYVFCTSLDQLSNFLFTFDGSTIGEGIPVNTSIQKVKTFTPVGSANGSTSWALVTNDTSIFGVSLSEPNVGAFTILPGRISYSDPNSGSKGNGGSNNNNSGNNNNGNNNGRNNNDGSSGPNGGKSQSSTQDSEGLPTIAIVFMVIIPAMLAFGIFTWFRRKSRKQGTEVIVADFLPMEPAASHSTLHSSGSQYPLMTLSETSQSYGQTDQGHHVHATHVPYPPLPVATAYPGYPPVPPKQTEDDYYHKVSITGGPQALPQVPGNPQTHVMGSVDLRSPSSVVASPYSSNASTVVGSGFSTPMTVHSRLALESAQLHSVPHSPHGPYAMSPELEDPSRNPQVYVIPVSAPQLYGPGIISGAANVTETGHGVEYRRAPQDRHEVYGSQDYHS</sequence>
<dbReference type="EMBL" id="JAABOA010001056">
    <property type="protein sequence ID" value="KAF9582426.1"/>
    <property type="molecule type" value="Genomic_DNA"/>
</dbReference>
<evidence type="ECO:0000313" key="3">
    <source>
        <dbReference type="EMBL" id="KAF9582426.1"/>
    </source>
</evidence>
<feature type="compositionally biased region" description="Low complexity" evidence="1">
    <location>
        <begin position="133"/>
        <end position="167"/>
    </location>
</feature>
<comment type="caution">
    <text evidence="3">The sequence shown here is derived from an EMBL/GenBank/DDBJ whole genome shotgun (WGS) entry which is preliminary data.</text>
</comment>
<name>A0A9P6FXB2_9FUNG</name>
<evidence type="ECO:0000313" key="4">
    <source>
        <dbReference type="Proteomes" id="UP000780801"/>
    </source>
</evidence>
<keyword evidence="2" id="KW-0812">Transmembrane</keyword>
<proteinExistence type="predicted"/>
<keyword evidence="2" id="KW-0472">Membrane</keyword>
<dbReference type="OrthoDB" id="2424643at2759"/>
<gene>
    <name evidence="3" type="ORF">BGW38_000224</name>
</gene>
<evidence type="ECO:0000256" key="1">
    <source>
        <dbReference type="SAM" id="MobiDB-lite"/>
    </source>
</evidence>
<organism evidence="3 4">
    <name type="scientific">Lunasporangiospora selenospora</name>
    <dbReference type="NCBI Taxonomy" id="979761"/>
    <lineage>
        <taxon>Eukaryota</taxon>
        <taxon>Fungi</taxon>
        <taxon>Fungi incertae sedis</taxon>
        <taxon>Mucoromycota</taxon>
        <taxon>Mortierellomycotina</taxon>
        <taxon>Mortierellomycetes</taxon>
        <taxon>Mortierellales</taxon>
        <taxon>Mortierellaceae</taxon>
        <taxon>Lunasporangiospora</taxon>
    </lineage>
</organism>
<accession>A0A9P6FXB2</accession>
<reference evidence="3" key="1">
    <citation type="journal article" date="2020" name="Fungal Divers.">
        <title>Resolving the Mortierellaceae phylogeny through synthesis of multi-gene phylogenetics and phylogenomics.</title>
        <authorList>
            <person name="Vandepol N."/>
            <person name="Liber J."/>
            <person name="Desiro A."/>
            <person name="Na H."/>
            <person name="Kennedy M."/>
            <person name="Barry K."/>
            <person name="Grigoriev I.V."/>
            <person name="Miller A.N."/>
            <person name="O'Donnell K."/>
            <person name="Stajich J.E."/>
            <person name="Bonito G."/>
        </authorList>
    </citation>
    <scope>NUCLEOTIDE SEQUENCE</scope>
    <source>
        <strain evidence="3">KOD1015</strain>
    </source>
</reference>
<feature type="transmembrane region" description="Helical" evidence="2">
    <location>
        <begin position="183"/>
        <end position="207"/>
    </location>
</feature>
<feature type="region of interest" description="Disordered" evidence="1">
    <location>
        <begin position="133"/>
        <end position="181"/>
    </location>
</feature>